<keyword evidence="2" id="KW-0808">Transferase</keyword>
<dbReference type="AlphaFoldDB" id="A0A5C4RT52"/>
<protein>
    <submittedName>
        <fullName evidence="6">Type II toxin-antitoxin system HipA family toxin</fullName>
    </submittedName>
</protein>
<name>A0A5C4RT52_PROVB</name>
<evidence type="ECO:0000256" key="1">
    <source>
        <dbReference type="ARBA" id="ARBA00010164"/>
    </source>
</evidence>
<dbReference type="Proteomes" id="UP000309544">
    <property type="component" value="Unassembled WGS sequence"/>
</dbReference>
<dbReference type="EMBL" id="VDCI01000012">
    <property type="protein sequence ID" value="TNJ34115.1"/>
    <property type="molecule type" value="Genomic_DNA"/>
</dbReference>
<accession>A0A5C4RT52</accession>
<dbReference type="Pfam" id="PF13657">
    <property type="entry name" value="Couple_hipA"/>
    <property type="match status" value="1"/>
</dbReference>
<dbReference type="GO" id="GO:0004674">
    <property type="term" value="F:protein serine/threonine kinase activity"/>
    <property type="evidence" value="ECO:0007669"/>
    <property type="project" value="TreeGrafter"/>
</dbReference>
<dbReference type="GO" id="GO:0005829">
    <property type="term" value="C:cytosol"/>
    <property type="evidence" value="ECO:0007669"/>
    <property type="project" value="TreeGrafter"/>
</dbReference>
<sequence>MGRASKSSELLVVMNGEHVGNWAVTAGGTYEFSYAASWLASKAARPLSLSMPLRNKKYVGDIVYAYFDNLLPNNDTIRKRIQNRFTASSLAPFSLLSEIGRDCVGAIQLLPPQETGTSVHSITAEPVNTSDIELLLNGLLRDTPIGRSASQSDEFRISLAGAQEKTAFLFHENQWKLPHGTTPTTHIFKLPLGHIGHYDIDMTTSIENEWLCGRILSAYGIPVAHSSIEIFGNTKALVVERFDRKLSSDRSWIIRLPQEDLCQATGTPPWKKYQTDGGPGIKEIMNLLLGSTQSEHDRRMFFKSQIAFVLLCAIDGHAKNFSIFLEAGGGFHLTPLYDVLSAYPVIGHGPKMLSRQKITMAMAVWGKNKTYLWNKMTSRHLVTTGTTSGLSTSVCTELIDEMVQKTPRVIAATESIIPEGFPAHVASSILEGLSRSAKELM</sequence>
<dbReference type="NCBIfam" id="TIGR03071">
    <property type="entry name" value="couple_hipA"/>
    <property type="match status" value="1"/>
</dbReference>
<dbReference type="InterPro" id="IPR052028">
    <property type="entry name" value="HipA_Ser/Thr_kinase"/>
</dbReference>
<evidence type="ECO:0000256" key="2">
    <source>
        <dbReference type="ARBA" id="ARBA00022679"/>
    </source>
</evidence>
<evidence type="ECO:0000259" key="5">
    <source>
        <dbReference type="Pfam" id="PF13657"/>
    </source>
</evidence>
<evidence type="ECO:0000313" key="7">
    <source>
        <dbReference type="Proteomes" id="UP000309544"/>
    </source>
</evidence>
<reference evidence="6 7" key="1">
    <citation type="submission" date="2019-05" db="EMBL/GenBank/DDBJ databases">
        <title>Draft Whole-Genome sequence of the green sulfur bacterium Prosthecochloris vibrioformis DSM 260.</title>
        <authorList>
            <person name="Meyer T.E."/>
            <person name="Kyndt J.A."/>
        </authorList>
    </citation>
    <scope>NUCLEOTIDE SEQUENCE [LARGE SCALE GENOMIC DNA]</scope>
    <source>
        <strain evidence="6 7">DSM 260</strain>
    </source>
</reference>
<keyword evidence="3" id="KW-0418">Kinase</keyword>
<dbReference type="PANTHER" id="PTHR37419">
    <property type="entry name" value="SERINE/THREONINE-PROTEIN KINASE TOXIN HIPA"/>
    <property type="match status" value="1"/>
</dbReference>
<evidence type="ECO:0000256" key="3">
    <source>
        <dbReference type="ARBA" id="ARBA00022777"/>
    </source>
</evidence>
<dbReference type="InterPro" id="IPR012893">
    <property type="entry name" value="HipA-like_C"/>
</dbReference>
<gene>
    <name evidence="6" type="ORF">FGF68_10240</name>
</gene>
<feature type="domain" description="HipA-like C-terminal" evidence="4">
    <location>
        <begin position="157"/>
        <end position="408"/>
    </location>
</feature>
<evidence type="ECO:0000313" key="6">
    <source>
        <dbReference type="EMBL" id="TNJ34115.1"/>
    </source>
</evidence>
<dbReference type="InterPro" id="IPR017508">
    <property type="entry name" value="HipA_N1"/>
</dbReference>
<organism evidence="6 7">
    <name type="scientific">Prosthecochloris vibrioformis</name>
    <name type="common">Chlorobium vibrioforme</name>
    <dbReference type="NCBI Taxonomy" id="1098"/>
    <lineage>
        <taxon>Bacteria</taxon>
        <taxon>Pseudomonadati</taxon>
        <taxon>Chlorobiota</taxon>
        <taxon>Chlorobiia</taxon>
        <taxon>Chlorobiales</taxon>
        <taxon>Chlorobiaceae</taxon>
        <taxon>Prosthecochloris</taxon>
    </lineage>
</organism>
<keyword evidence="7" id="KW-1185">Reference proteome</keyword>
<comment type="similarity">
    <text evidence="1">Belongs to the HipA Ser/Thr kinase family.</text>
</comment>
<proteinExistence type="inferred from homology"/>
<evidence type="ECO:0000259" key="4">
    <source>
        <dbReference type="Pfam" id="PF07804"/>
    </source>
</evidence>
<dbReference type="Pfam" id="PF07804">
    <property type="entry name" value="HipA_C"/>
    <property type="match status" value="1"/>
</dbReference>
<feature type="domain" description="HipA N-terminal subdomain 1" evidence="5">
    <location>
        <begin position="10"/>
        <end position="109"/>
    </location>
</feature>
<comment type="caution">
    <text evidence="6">The sequence shown here is derived from an EMBL/GenBank/DDBJ whole genome shotgun (WGS) entry which is preliminary data.</text>
</comment>
<dbReference type="PANTHER" id="PTHR37419:SF1">
    <property type="entry name" value="SERINE_THREONINE-PROTEIN KINASE TOXIN HIPA"/>
    <property type="match status" value="1"/>
</dbReference>
<dbReference type="CDD" id="cd17808">
    <property type="entry name" value="HipA_Ec_like"/>
    <property type="match status" value="1"/>
</dbReference>